<evidence type="ECO:0000313" key="1">
    <source>
        <dbReference type="EMBL" id="KAE9009579.1"/>
    </source>
</evidence>
<dbReference type="InterPro" id="IPR012334">
    <property type="entry name" value="Pectin_lyas_fold"/>
</dbReference>
<reference evidence="1 2" key="1">
    <citation type="submission" date="2018-09" db="EMBL/GenBank/DDBJ databases">
        <title>Genomic investigation of the strawberry pathogen Phytophthora fragariae indicates pathogenicity is determined by transcriptional variation in three key races.</title>
        <authorList>
            <person name="Adams T.M."/>
            <person name="Armitage A.D."/>
            <person name="Sobczyk M.K."/>
            <person name="Bates H.J."/>
            <person name="Dunwell J.M."/>
            <person name="Nellist C.F."/>
            <person name="Harrison R.J."/>
        </authorList>
    </citation>
    <scope>NUCLEOTIDE SEQUENCE [LARGE SCALE GENOMIC DNA]</scope>
    <source>
        <strain evidence="1 2">SCRP324</strain>
    </source>
</reference>
<dbReference type="SUPFAM" id="SSF51126">
    <property type="entry name" value="Pectin lyase-like"/>
    <property type="match status" value="1"/>
</dbReference>
<protein>
    <recommendedName>
        <fullName evidence="3">Pectate lyase domain-containing protein</fullName>
    </recommendedName>
</protein>
<proteinExistence type="predicted"/>
<dbReference type="OrthoDB" id="1637350at2759"/>
<organism evidence="1 2">
    <name type="scientific">Phytophthora rubi</name>
    <dbReference type="NCBI Taxonomy" id="129364"/>
    <lineage>
        <taxon>Eukaryota</taxon>
        <taxon>Sar</taxon>
        <taxon>Stramenopiles</taxon>
        <taxon>Oomycota</taxon>
        <taxon>Peronosporomycetes</taxon>
        <taxon>Peronosporales</taxon>
        <taxon>Peronosporaceae</taxon>
        <taxon>Phytophthora</taxon>
    </lineage>
</organism>
<accession>A0A6A3KRN6</accession>
<dbReference type="Gene3D" id="2.160.20.10">
    <property type="entry name" value="Single-stranded right-handed beta-helix, Pectin lyase-like"/>
    <property type="match status" value="1"/>
</dbReference>
<dbReference type="Proteomes" id="UP000435112">
    <property type="component" value="Unassembled WGS sequence"/>
</dbReference>
<gene>
    <name evidence="1" type="ORF">PR002_g15578</name>
</gene>
<evidence type="ECO:0008006" key="3">
    <source>
        <dbReference type="Google" id="ProtNLM"/>
    </source>
</evidence>
<dbReference type="EMBL" id="QXFU01001142">
    <property type="protein sequence ID" value="KAE9009579.1"/>
    <property type="molecule type" value="Genomic_DNA"/>
</dbReference>
<evidence type="ECO:0000313" key="2">
    <source>
        <dbReference type="Proteomes" id="UP000435112"/>
    </source>
</evidence>
<sequence length="180" mass="19323">MSAVDNWTTASELISSSEPLVVVLNKTFDFRGTEDTTTEQRCRSDCIRAYMAKNNGFKSQDAILQQVTYDNAPLKRMNVKSDKAIRGVGKSGVIFGKGLTLAGDNIIVQNIHITAQPTPFCWSWAADIPNQQIGAAASGAVHSWSGEAVGPDESDVDPVSDVENVLADTTSNFSVVGKLN</sequence>
<name>A0A6A3KRN6_9STRA</name>
<comment type="caution">
    <text evidence="1">The sequence shown here is derived from an EMBL/GenBank/DDBJ whole genome shotgun (WGS) entry which is preliminary data.</text>
</comment>
<dbReference type="AlphaFoldDB" id="A0A6A3KRN6"/>
<dbReference type="InterPro" id="IPR011050">
    <property type="entry name" value="Pectin_lyase_fold/virulence"/>
</dbReference>